<evidence type="ECO:0000313" key="3">
    <source>
        <dbReference type="Proteomes" id="UP000479043"/>
    </source>
</evidence>
<keyword evidence="1" id="KW-0812">Transmembrane</keyword>
<evidence type="ECO:0000256" key="1">
    <source>
        <dbReference type="SAM" id="Phobius"/>
    </source>
</evidence>
<feature type="transmembrane region" description="Helical" evidence="1">
    <location>
        <begin position="6"/>
        <end position="23"/>
    </location>
</feature>
<feature type="transmembrane region" description="Helical" evidence="1">
    <location>
        <begin position="50"/>
        <end position="68"/>
    </location>
</feature>
<dbReference type="EMBL" id="WWEN01000003">
    <property type="protein sequence ID" value="MYM55323.1"/>
    <property type="molecule type" value="Genomic_DNA"/>
</dbReference>
<dbReference type="RefSeq" id="WP_160973022.1">
    <property type="nucleotide sequence ID" value="NZ_WWEN01000003.1"/>
</dbReference>
<keyword evidence="3" id="KW-1185">Reference proteome</keyword>
<dbReference type="InterPro" id="IPR013879">
    <property type="entry name" value="DUF1761"/>
</dbReference>
<feature type="transmembrane region" description="Helical" evidence="1">
    <location>
        <begin position="80"/>
        <end position="101"/>
    </location>
</feature>
<dbReference type="AlphaFoldDB" id="A0A6L8LHS1"/>
<protein>
    <submittedName>
        <fullName evidence="2">DUF1761 family protein</fullName>
    </submittedName>
</protein>
<comment type="caution">
    <text evidence="2">The sequence shown here is derived from an EMBL/GenBank/DDBJ whole genome shotgun (WGS) entry which is preliminary data.</text>
</comment>
<keyword evidence="1" id="KW-1133">Transmembrane helix</keyword>
<gene>
    <name evidence="2" type="ORF">GR167_08405</name>
</gene>
<accession>A0A6L8LHS1</accession>
<proteinExistence type="predicted"/>
<keyword evidence="1" id="KW-0472">Membrane</keyword>
<reference evidence="2 3" key="1">
    <citation type="submission" date="2020-01" db="EMBL/GenBank/DDBJ databases">
        <authorList>
            <person name="Chen S."/>
        </authorList>
    </citation>
    <scope>NUCLEOTIDE SEQUENCE [LARGE SCALE GENOMIC DNA]</scope>
    <source>
        <strain evidence="2 3">GS-10</strain>
    </source>
</reference>
<dbReference type="Proteomes" id="UP000479043">
    <property type="component" value="Unassembled WGS sequence"/>
</dbReference>
<dbReference type="Pfam" id="PF08570">
    <property type="entry name" value="DUF1761"/>
    <property type="match status" value="1"/>
</dbReference>
<name>A0A6L8LHS1_9RHOB</name>
<organism evidence="2 3">
    <name type="scientific">Thalassovita mangrovi</name>
    <dbReference type="NCBI Taxonomy" id="2692236"/>
    <lineage>
        <taxon>Bacteria</taxon>
        <taxon>Pseudomonadati</taxon>
        <taxon>Pseudomonadota</taxon>
        <taxon>Alphaproteobacteria</taxon>
        <taxon>Rhodobacterales</taxon>
        <taxon>Roseobacteraceae</taxon>
        <taxon>Thalassovita</taxon>
    </lineage>
</organism>
<evidence type="ECO:0000313" key="2">
    <source>
        <dbReference type="EMBL" id="MYM55323.1"/>
    </source>
</evidence>
<sequence length="130" mass="13787">MEFVNVFVAAIAAYGFGAIWYMINTKAWTAASGVETNEDGQPKDRSPMPYIVSFICVVIVAGMMRHIFSLAGIDTLGMGVVAGLGVGLFLVTPWIVTNYAFARKPRALSLIDGGYATGGCTIIGAVLTLF</sequence>